<feature type="domain" description="DZF" evidence="15">
    <location>
        <begin position="4"/>
        <end position="383"/>
    </location>
</feature>
<dbReference type="FunFam" id="1.10.1410.40:FF:000001">
    <property type="entry name" value="interleukin enhancer-binding factor 3 isoform X1"/>
    <property type="match status" value="1"/>
</dbReference>
<dbReference type="AlphaFoldDB" id="A0A7L2ZAJ6"/>
<accession>A0A7L2ZAJ6</accession>
<dbReference type="InterPro" id="IPR049401">
    <property type="entry name" value="DZF_dom_N"/>
</dbReference>
<evidence type="ECO:0000256" key="13">
    <source>
        <dbReference type="SAM" id="MobiDB-lite"/>
    </source>
</evidence>
<evidence type="ECO:0000256" key="8">
    <source>
        <dbReference type="ARBA" id="ARBA00023118"/>
    </source>
</evidence>
<gene>
    <name evidence="16" type="primary">Ilf3_1</name>
    <name evidence="16" type="ORF">JACJAC_R06606</name>
</gene>
<evidence type="ECO:0000256" key="5">
    <source>
        <dbReference type="ARBA" id="ARBA00022737"/>
    </source>
</evidence>
<dbReference type="InterPro" id="IPR043519">
    <property type="entry name" value="NT_sf"/>
</dbReference>
<evidence type="ECO:0000256" key="11">
    <source>
        <dbReference type="ARBA" id="ARBA00023242"/>
    </source>
</evidence>
<dbReference type="Pfam" id="PF07528">
    <property type="entry name" value="DZF_N"/>
    <property type="match status" value="1"/>
</dbReference>
<dbReference type="Pfam" id="PF20965">
    <property type="entry name" value="DZF_C"/>
    <property type="match status" value="1"/>
</dbReference>
<feature type="compositionally biased region" description="Basic and acidic residues" evidence="13">
    <location>
        <begin position="378"/>
        <end position="388"/>
    </location>
</feature>
<organism evidence="16 17">
    <name type="scientific">Jacana jacana</name>
    <name type="common">Wattled jacana</name>
    <name type="synonym">Parra jacana</name>
    <dbReference type="NCBI Taxonomy" id="54508"/>
    <lineage>
        <taxon>Eukaryota</taxon>
        <taxon>Metazoa</taxon>
        <taxon>Chordata</taxon>
        <taxon>Craniata</taxon>
        <taxon>Vertebrata</taxon>
        <taxon>Euteleostomi</taxon>
        <taxon>Archelosauria</taxon>
        <taxon>Archosauria</taxon>
        <taxon>Dinosauria</taxon>
        <taxon>Saurischia</taxon>
        <taxon>Theropoda</taxon>
        <taxon>Coelurosauria</taxon>
        <taxon>Aves</taxon>
        <taxon>Neognathae</taxon>
        <taxon>Neoaves</taxon>
        <taxon>Charadriiformes</taxon>
        <taxon>Jacanidae</taxon>
        <taxon>Jacana</taxon>
    </lineage>
</organism>
<dbReference type="InterPro" id="IPR049402">
    <property type="entry name" value="DZF_dom_C"/>
</dbReference>
<feature type="compositionally biased region" description="Acidic residues" evidence="13">
    <location>
        <begin position="59"/>
        <end position="72"/>
    </location>
</feature>
<comment type="subcellular location">
    <subcellularLocation>
        <location evidence="2">Cytoplasm</location>
    </subcellularLocation>
    <subcellularLocation>
        <location evidence="1">Nucleus</location>
    </subcellularLocation>
</comment>
<dbReference type="PANTHER" id="PTHR45762">
    <property type="entry name" value="ZINC FINGER RNA-BINDING PROTEIN"/>
    <property type="match status" value="1"/>
</dbReference>
<feature type="region of interest" description="Disordered" evidence="13">
    <location>
        <begin position="51"/>
        <end position="79"/>
    </location>
</feature>
<feature type="region of interest" description="Disordered" evidence="13">
    <location>
        <begin position="473"/>
        <end position="533"/>
    </location>
</feature>
<evidence type="ECO:0000313" key="17">
    <source>
        <dbReference type="Proteomes" id="UP000550086"/>
    </source>
</evidence>
<dbReference type="SUPFAM" id="SSF54768">
    <property type="entry name" value="dsRNA-binding domain-like"/>
    <property type="match status" value="2"/>
</dbReference>
<evidence type="ECO:0000259" key="14">
    <source>
        <dbReference type="PROSITE" id="PS50137"/>
    </source>
</evidence>
<feature type="region of interest" description="Disordered" evidence="13">
    <location>
        <begin position="378"/>
        <end position="405"/>
    </location>
</feature>
<dbReference type="CDD" id="cd19910">
    <property type="entry name" value="DSRM_ILF3_rpt1"/>
    <property type="match status" value="1"/>
</dbReference>
<keyword evidence="5" id="KW-0677">Repeat</keyword>
<evidence type="ECO:0000313" key="16">
    <source>
        <dbReference type="EMBL" id="NXT02128.1"/>
    </source>
</evidence>
<keyword evidence="9" id="KW-0238">DNA-binding</keyword>
<dbReference type="Pfam" id="PF00035">
    <property type="entry name" value="dsrm"/>
    <property type="match status" value="1"/>
</dbReference>
<feature type="domain" description="DRBM" evidence="14">
    <location>
        <begin position="530"/>
        <end position="565"/>
    </location>
</feature>
<dbReference type="SMART" id="SM00358">
    <property type="entry name" value="DSRM"/>
    <property type="match status" value="1"/>
</dbReference>
<keyword evidence="17" id="KW-1185">Reference proteome</keyword>
<dbReference type="PANTHER" id="PTHR45762:SF4">
    <property type="entry name" value="INTERLEUKIN ENHANCER-BINDING FACTOR 3"/>
    <property type="match status" value="1"/>
</dbReference>
<evidence type="ECO:0000256" key="4">
    <source>
        <dbReference type="ARBA" id="ARBA00022553"/>
    </source>
</evidence>
<keyword evidence="11" id="KW-0539">Nucleus</keyword>
<comment type="caution">
    <text evidence="16">The sequence shown here is derived from an EMBL/GenBank/DDBJ whole genome shotgun (WGS) entry which is preliminary data.</text>
</comment>
<dbReference type="InterPro" id="IPR006561">
    <property type="entry name" value="DZF_dom"/>
</dbReference>
<keyword evidence="7" id="KW-0805">Transcription regulation</keyword>
<feature type="compositionally biased region" description="Low complexity" evidence="13">
    <location>
        <begin position="504"/>
        <end position="514"/>
    </location>
</feature>
<dbReference type="InterPro" id="IPR033099">
    <property type="entry name" value="DSRM1_ILF3"/>
</dbReference>
<dbReference type="PROSITE" id="PS50137">
    <property type="entry name" value="DS_RBD"/>
    <property type="match status" value="2"/>
</dbReference>
<dbReference type="Gene3D" id="3.30.160.20">
    <property type="match status" value="2"/>
</dbReference>
<dbReference type="GO" id="GO:0005737">
    <property type="term" value="C:cytoplasm"/>
    <property type="evidence" value="ECO:0007669"/>
    <property type="project" value="UniProtKB-SubCell"/>
</dbReference>
<dbReference type="OrthoDB" id="8898434at2759"/>
<feature type="non-terminal residue" evidence="16">
    <location>
        <position position="1"/>
    </location>
</feature>
<dbReference type="GO" id="GO:0003727">
    <property type="term" value="F:single-stranded RNA binding"/>
    <property type="evidence" value="ECO:0007669"/>
    <property type="project" value="TreeGrafter"/>
</dbReference>
<keyword evidence="10" id="KW-0804">Transcription</keyword>
<dbReference type="Proteomes" id="UP000550086">
    <property type="component" value="Unassembled WGS sequence"/>
</dbReference>
<sequence length="565" mass="62120">RPMRIFVNDDRHVMAKHSAVYPTQEELEAVQNMVSHTERALKAVSDWIDEQEKVGGEQPETESMETAAEEENKEGGDQKAAEQLTRTLRGVMRVGLVAKGLLLKGDLDLELVLLCKDKPTSDLLEKVADNLGVQLAAITEDKYDIIQSVGDAAIVIKNTKEPPLTLTIHLTSPVVREEMEKQLAGGKGRLEPVTRWLETRPFPLLVPLAKSALQFQPRRLRVCKANGLKSCVIVIRVLRDLCTRVPTWAPLRGWPLELLCEKSIGTANRPMGAGEALRRVLECLASGIVMPDGSGIYDPCEKEATDAIGHLDRQQREDITQSAQHALRLAAFGQLHKVLGMDPLPSKMPKKPKNENPVDYTVQIPPSTTYAVTPMKRPMEEDGEEKSPSKKKKKIQKKEEKLEPPQAMNALMKLNQLKPGLQYKLVSQTGPVHAPIFTMSVEIDGSTFEASGPSKKTAKLHVAVKVLQDMGLPTGAEGKEAGKGDESAEETEQKPVVVAPPPVVETVSTPTAASPPSDQTPEQGPILTKHGKNPVMELNEKRRGLKYELISETGGSHDKRFVMEV</sequence>
<dbReference type="GO" id="GO:0071011">
    <property type="term" value="C:precatalytic spliceosome"/>
    <property type="evidence" value="ECO:0007669"/>
    <property type="project" value="TreeGrafter"/>
</dbReference>
<dbReference type="InterPro" id="IPR014720">
    <property type="entry name" value="dsRBD_dom"/>
</dbReference>
<proteinExistence type="predicted"/>
<keyword evidence="6 12" id="KW-0694">RNA-binding</keyword>
<evidence type="ECO:0000256" key="7">
    <source>
        <dbReference type="ARBA" id="ARBA00023015"/>
    </source>
</evidence>
<dbReference type="GO" id="GO:0003677">
    <property type="term" value="F:DNA binding"/>
    <property type="evidence" value="ECO:0007669"/>
    <property type="project" value="UniProtKB-KW"/>
</dbReference>
<keyword evidence="3" id="KW-0963">Cytoplasm</keyword>
<dbReference type="Gene3D" id="1.10.1410.40">
    <property type="match status" value="1"/>
</dbReference>
<dbReference type="PROSITE" id="PS51703">
    <property type="entry name" value="DZF"/>
    <property type="match status" value="1"/>
</dbReference>
<feature type="domain" description="DRBM" evidence="14">
    <location>
        <begin position="403"/>
        <end position="472"/>
    </location>
</feature>
<evidence type="ECO:0000256" key="9">
    <source>
        <dbReference type="ARBA" id="ARBA00023125"/>
    </source>
</evidence>
<dbReference type="Gene3D" id="3.30.460.10">
    <property type="entry name" value="Beta Polymerase, domain 2"/>
    <property type="match status" value="2"/>
</dbReference>
<reference evidence="16 17" key="1">
    <citation type="submission" date="2019-09" db="EMBL/GenBank/DDBJ databases">
        <title>Bird 10,000 Genomes (B10K) Project - Family phase.</title>
        <authorList>
            <person name="Zhang G."/>
        </authorList>
    </citation>
    <scope>NUCLEOTIDE SEQUENCE [LARGE SCALE GENOMIC DNA]</scope>
    <source>
        <strain evidence="16">B10K-DU-002-59</strain>
        <tissue evidence="16">Muscle</tissue>
    </source>
</reference>
<evidence type="ECO:0000256" key="3">
    <source>
        <dbReference type="ARBA" id="ARBA00022490"/>
    </source>
</evidence>
<evidence type="ECO:0000256" key="12">
    <source>
        <dbReference type="PROSITE-ProRule" id="PRU00266"/>
    </source>
</evidence>
<evidence type="ECO:0000259" key="15">
    <source>
        <dbReference type="PROSITE" id="PS51703"/>
    </source>
</evidence>
<dbReference type="GO" id="GO:0051607">
    <property type="term" value="P:defense response to virus"/>
    <property type="evidence" value="ECO:0007669"/>
    <property type="project" value="UniProtKB-KW"/>
</dbReference>
<keyword evidence="4" id="KW-0597">Phosphoprotein</keyword>
<dbReference type="FunFam" id="3.30.160.20:FF:000008">
    <property type="entry name" value="interleukin enhancer-binding factor 3 isoform X2"/>
    <property type="match status" value="1"/>
</dbReference>
<name>A0A7L2ZAJ6_JACJC</name>
<evidence type="ECO:0000256" key="6">
    <source>
        <dbReference type="ARBA" id="ARBA00022884"/>
    </source>
</evidence>
<feature type="non-terminal residue" evidence="16">
    <location>
        <position position="565"/>
    </location>
</feature>
<evidence type="ECO:0000256" key="10">
    <source>
        <dbReference type="ARBA" id="ARBA00023163"/>
    </source>
</evidence>
<feature type="compositionally biased region" description="Basic and acidic residues" evidence="13">
    <location>
        <begin position="477"/>
        <end position="486"/>
    </location>
</feature>
<dbReference type="SMART" id="SM00572">
    <property type="entry name" value="DZF"/>
    <property type="match status" value="1"/>
</dbReference>
<evidence type="ECO:0000256" key="1">
    <source>
        <dbReference type="ARBA" id="ARBA00004123"/>
    </source>
</evidence>
<protein>
    <submittedName>
        <fullName evidence="16">ILF3 factor</fullName>
    </submittedName>
</protein>
<keyword evidence="8" id="KW-0051">Antiviral defense</keyword>
<evidence type="ECO:0000256" key="2">
    <source>
        <dbReference type="ARBA" id="ARBA00004496"/>
    </source>
</evidence>
<dbReference type="EMBL" id="VZTM01037669">
    <property type="protein sequence ID" value="NXT02128.1"/>
    <property type="molecule type" value="Genomic_DNA"/>
</dbReference>
<dbReference type="GO" id="GO:0003725">
    <property type="term" value="F:double-stranded RNA binding"/>
    <property type="evidence" value="ECO:0007669"/>
    <property type="project" value="InterPro"/>
</dbReference>